<evidence type="ECO:0000313" key="1">
    <source>
        <dbReference type="EMBL" id="GAA0185367.1"/>
    </source>
</evidence>
<name>A0AAV3RYC6_LITER</name>
<dbReference type="EMBL" id="BAABME010012658">
    <property type="protein sequence ID" value="GAA0185367.1"/>
    <property type="molecule type" value="Genomic_DNA"/>
</dbReference>
<dbReference type="AlphaFoldDB" id="A0AAV3RYC6"/>
<organism evidence="1 2">
    <name type="scientific">Lithospermum erythrorhizon</name>
    <name type="common">Purple gromwell</name>
    <name type="synonym">Lithospermum officinale var. erythrorhizon</name>
    <dbReference type="NCBI Taxonomy" id="34254"/>
    <lineage>
        <taxon>Eukaryota</taxon>
        <taxon>Viridiplantae</taxon>
        <taxon>Streptophyta</taxon>
        <taxon>Embryophyta</taxon>
        <taxon>Tracheophyta</taxon>
        <taxon>Spermatophyta</taxon>
        <taxon>Magnoliopsida</taxon>
        <taxon>eudicotyledons</taxon>
        <taxon>Gunneridae</taxon>
        <taxon>Pentapetalae</taxon>
        <taxon>asterids</taxon>
        <taxon>lamiids</taxon>
        <taxon>Boraginales</taxon>
        <taxon>Boraginaceae</taxon>
        <taxon>Boraginoideae</taxon>
        <taxon>Lithospermeae</taxon>
        <taxon>Lithospermum</taxon>
    </lineage>
</organism>
<protein>
    <submittedName>
        <fullName evidence="1">Uncharacterized protein</fullName>
    </submittedName>
</protein>
<proteinExistence type="predicted"/>
<comment type="caution">
    <text evidence="1">The sequence shown here is derived from an EMBL/GenBank/DDBJ whole genome shotgun (WGS) entry which is preliminary data.</text>
</comment>
<evidence type="ECO:0000313" key="2">
    <source>
        <dbReference type="Proteomes" id="UP001454036"/>
    </source>
</evidence>
<sequence length="185" mass="20836">MADFAVDFFKLLCKEELYTPRDDELVDCIPHFITHQPFLSEKQLASGNFLHNSLPHFQMLIQDNILLAQEMANCIHKSKGGGNVMLKEYMLRGLPKLYLEQPAISFNTGSKVLVINKEKTSCIYSSKLSPTRANMILAVQDHGDPGRKLIDDLMLKGAQHEVSCRHQHGLYGQGLVQAKIWAISV</sequence>
<dbReference type="Proteomes" id="UP001454036">
    <property type="component" value="Unassembled WGS sequence"/>
</dbReference>
<keyword evidence="2" id="KW-1185">Reference proteome</keyword>
<accession>A0AAV3RYC6</accession>
<gene>
    <name evidence="1" type="ORF">LIER_32655</name>
</gene>
<reference evidence="1 2" key="1">
    <citation type="submission" date="2024-01" db="EMBL/GenBank/DDBJ databases">
        <title>The complete chloroplast genome sequence of Lithospermum erythrorhizon: insights into the phylogenetic relationship among Boraginaceae species and the maternal lineages of purple gromwells.</title>
        <authorList>
            <person name="Okada T."/>
            <person name="Watanabe K."/>
        </authorList>
    </citation>
    <scope>NUCLEOTIDE SEQUENCE [LARGE SCALE GENOMIC DNA]</scope>
</reference>